<dbReference type="PIRSF" id="PIRSF016496">
    <property type="entry name" value="Kin_FomA"/>
    <property type="match status" value="1"/>
</dbReference>
<name>A0A166AWT5_9EURY</name>
<comment type="subunit">
    <text evidence="10">Homodimer.</text>
</comment>
<feature type="binding site" evidence="11">
    <location>
        <position position="63"/>
    </location>
    <ligand>
        <name>ATP</name>
        <dbReference type="ChEBI" id="CHEBI:30616"/>
    </ligand>
</feature>
<feature type="binding site" evidence="11">
    <location>
        <position position="169"/>
    </location>
    <ligand>
        <name>substrate</name>
    </ligand>
</feature>
<evidence type="ECO:0000256" key="10">
    <source>
        <dbReference type="PIRNR" id="PIRNR016496"/>
    </source>
</evidence>
<keyword evidence="5 10" id="KW-0547">Nucleotide-binding</keyword>
<feature type="domain" description="Aspartate/glutamate/uridylate kinase" evidence="13">
    <location>
        <begin position="1"/>
        <end position="253"/>
    </location>
</feature>
<dbReference type="Gene3D" id="3.40.1160.10">
    <property type="entry name" value="Acetylglutamate kinase-like"/>
    <property type="match status" value="1"/>
</dbReference>
<reference evidence="14 15" key="1">
    <citation type="submission" date="2016-04" db="EMBL/GenBank/DDBJ databases">
        <title>Genome sequence of Methanobrevibacter filiformis DSM 11501.</title>
        <authorList>
            <person name="Poehlein A."/>
            <person name="Seedorf H."/>
            <person name="Daniel R."/>
        </authorList>
    </citation>
    <scope>NUCLEOTIDE SEQUENCE [LARGE SCALE GENOMIC DNA]</scope>
    <source>
        <strain evidence="14 15">DSM 11501</strain>
    </source>
</reference>
<feature type="binding site" evidence="11">
    <location>
        <position position="231"/>
    </location>
    <ligand>
        <name>ATP</name>
        <dbReference type="ChEBI" id="CHEBI:30616"/>
    </ligand>
</feature>
<comment type="similarity">
    <text evidence="1 10">Belongs to the isopentenyl phosphate kinase family.</text>
</comment>
<dbReference type="RefSeq" id="WP_066972360.1">
    <property type="nucleotide sequence ID" value="NZ_LWMT01000227.1"/>
</dbReference>
<keyword evidence="8" id="KW-0414">Isoprene biosynthesis</keyword>
<dbReference type="Proteomes" id="UP000077066">
    <property type="component" value="Unassembled WGS sequence"/>
</dbReference>
<feature type="binding site" evidence="11">
    <location>
        <position position="235"/>
    </location>
    <ligand>
        <name>ATP</name>
        <dbReference type="ChEBI" id="CHEBI:30616"/>
    </ligand>
</feature>
<dbReference type="PANTHER" id="PTHR43654">
    <property type="entry name" value="GLUTAMATE 5-KINASE"/>
    <property type="match status" value="1"/>
</dbReference>
<evidence type="ECO:0000256" key="1">
    <source>
        <dbReference type="ARBA" id="ARBA00010540"/>
    </source>
</evidence>
<evidence type="ECO:0000256" key="5">
    <source>
        <dbReference type="ARBA" id="ARBA00022741"/>
    </source>
</evidence>
<evidence type="ECO:0000256" key="7">
    <source>
        <dbReference type="ARBA" id="ARBA00022840"/>
    </source>
</evidence>
<dbReference type="AlphaFoldDB" id="A0A166AWT5"/>
<evidence type="ECO:0000256" key="4">
    <source>
        <dbReference type="ARBA" id="ARBA00022679"/>
    </source>
</evidence>
<dbReference type="GO" id="GO:0102043">
    <property type="term" value="F:isopentenyl phosphate kinase activity"/>
    <property type="evidence" value="ECO:0007669"/>
    <property type="project" value="UniProtKB-EC"/>
</dbReference>
<comment type="catalytic activity">
    <reaction evidence="9 10">
        <text>isopentenyl phosphate + ATP = isopentenyl diphosphate + ADP</text>
        <dbReference type="Rhea" id="RHEA:33963"/>
        <dbReference type="ChEBI" id="CHEBI:30616"/>
        <dbReference type="ChEBI" id="CHEBI:65078"/>
        <dbReference type="ChEBI" id="CHEBI:128769"/>
        <dbReference type="ChEBI" id="CHEBI:456216"/>
        <dbReference type="EC" id="2.7.4.26"/>
    </reaction>
</comment>
<dbReference type="GO" id="GO:0016114">
    <property type="term" value="P:terpenoid biosynthetic process"/>
    <property type="evidence" value="ECO:0007669"/>
    <property type="project" value="TreeGrafter"/>
</dbReference>
<evidence type="ECO:0000256" key="6">
    <source>
        <dbReference type="ARBA" id="ARBA00022777"/>
    </source>
</evidence>
<evidence type="ECO:0000256" key="8">
    <source>
        <dbReference type="ARBA" id="ARBA00023229"/>
    </source>
</evidence>
<keyword evidence="6 10" id="KW-0418">Kinase</keyword>
<protein>
    <recommendedName>
        <fullName evidence="3 10">Isopentenyl phosphate kinase</fullName>
        <shortName evidence="10">IPK</shortName>
        <ecNumber evidence="2 10">2.7.4.26</ecNumber>
    </recommendedName>
</protein>
<evidence type="ECO:0000259" key="13">
    <source>
        <dbReference type="Pfam" id="PF00696"/>
    </source>
</evidence>
<evidence type="ECO:0000256" key="11">
    <source>
        <dbReference type="PIRSR" id="PIRSR016496-1"/>
    </source>
</evidence>
<dbReference type="GO" id="GO:0016301">
    <property type="term" value="F:kinase activity"/>
    <property type="evidence" value="ECO:0007669"/>
    <property type="project" value="UniProtKB-KW"/>
</dbReference>
<proteinExistence type="inferred from homology"/>
<keyword evidence="4 10" id="KW-0808">Transferase</keyword>
<dbReference type="InterPro" id="IPR001048">
    <property type="entry name" value="Asp/Glu/Uridylate_kinase"/>
</dbReference>
<dbReference type="InterPro" id="IPR036393">
    <property type="entry name" value="AceGlu_kinase-like_sf"/>
</dbReference>
<comment type="caution">
    <text evidence="14">The sequence shown here is derived from an EMBL/GenBank/DDBJ whole genome shotgun (WGS) entry which is preliminary data.</text>
</comment>
<feature type="site" description="Transition state stabilizer" evidence="12">
    <location>
        <position position="14"/>
    </location>
</feature>
<dbReference type="InterPro" id="IPR024192">
    <property type="entry name" value="Fosfomycin_R_FomA-type"/>
</dbReference>
<organism evidence="14 15">
    <name type="scientific">Methanobrevibacter filiformis</name>
    <dbReference type="NCBI Taxonomy" id="55758"/>
    <lineage>
        <taxon>Archaea</taxon>
        <taxon>Methanobacteriati</taxon>
        <taxon>Methanobacteriota</taxon>
        <taxon>Methanomada group</taxon>
        <taxon>Methanobacteria</taxon>
        <taxon>Methanobacteriales</taxon>
        <taxon>Methanobacteriaceae</taxon>
        <taxon>Methanobrevibacter</taxon>
    </lineage>
</organism>
<evidence type="ECO:0000256" key="9">
    <source>
        <dbReference type="ARBA" id="ARBA00049063"/>
    </source>
</evidence>
<evidence type="ECO:0000313" key="15">
    <source>
        <dbReference type="Proteomes" id="UP000077066"/>
    </source>
</evidence>
<dbReference type="OrthoDB" id="15328at2157"/>
<accession>A0A166AWT5</accession>
<sequence>MIILKLGGSVITKKDSINPEVNYINLNRLASEIKSYLDGLNNSENNISNLNNHNNLIIVHGAGSFGHPSAKKYGIGLEFDENQYPEKKIGFSITHNDVSKLNNIVSKALINEGVPVIPIPISSCVITKNKRILSFNLNLLKKYSEEGFVPVLYGDVTLDTEIKLAVVSGDQIINYIASKLNPGKIILGTDVDGVFNKNPKQYDDGILIESVSSLDDLDQFDLTTNIDVTGGMIGKIKELLLLAEEGIESKIVNASIPGLILDSLNNKNVKGTMIKK</sequence>
<feature type="binding site" evidence="11">
    <location>
        <position position="67"/>
    </location>
    <ligand>
        <name>substrate</name>
    </ligand>
</feature>
<dbReference type="GO" id="GO:0005829">
    <property type="term" value="C:cytosol"/>
    <property type="evidence" value="ECO:0007669"/>
    <property type="project" value="TreeGrafter"/>
</dbReference>
<dbReference type="Pfam" id="PF00696">
    <property type="entry name" value="AA_kinase"/>
    <property type="match status" value="1"/>
</dbReference>
<dbReference type="CDD" id="cd04241">
    <property type="entry name" value="AAK_FomA-like"/>
    <property type="match status" value="1"/>
</dbReference>
<dbReference type="GO" id="GO:0005524">
    <property type="term" value="F:ATP binding"/>
    <property type="evidence" value="ECO:0007669"/>
    <property type="project" value="UniProtKB-KW"/>
</dbReference>
<feature type="binding site" evidence="11">
    <location>
        <position position="190"/>
    </location>
    <ligand>
        <name>ATP</name>
        <dbReference type="ChEBI" id="CHEBI:30616"/>
    </ligand>
</feature>
<evidence type="ECO:0000256" key="12">
    <source>
        <dbReference type="PIRSR" id="PIRSR016496-2"/>
    </source>
</evidence>
<feature type="binding site" evidence="11">
    <location>
        <position position="62"/>
    </location>
    <ligand>
        <name>substrate</name>
    </ligand>
</feature>
<evidence type="ECO:0000313" key="14">
    <source>
        <dbReference type="EMBL" id="KZX12568.1"/>
    </source>
</evidence>
<feature type="binding site" evidence="11">
    <location>
        <begin position="5"/>
        <end position="9"/>
    </location>
    <ligand>
        <name>ATP</name>
        <dbReference type="ChEBI" id="CHEBI:30616"/>
    </ligand>
</feature>
<dbReference type="EC" id="2.7.4.26" evidence="2 10"/>
<dbReference type="NCBIfam" id="NF040647">
    <property type="entry name" value="IPPK_Arch"/>
    <property type="match status" value="1"/>
</dbReference>
<keyword evidence="7 10" id="KW-0067">ATP-binding</keyword>
<comment type="function">
    <text evidence="10">Catalyzes the formation of isopentenyl diphosphate (IPP), the building block of all isoprenoids.</text>
</comment>
<dbReference type="SUPFAM" id="SSF53633">
    <property type="entry name" value="Carbamate kinase-like"/>
    <property type="match status" value="1"/>
</dbReference>
<evidence type="ECO:0000256" key="2">
    <source>
        <dbReference type="ARBA" id="ARBA00012908"/>
    </source>
</evidence>
<evidence type="ECO:0000256" key="3">
    <source>
        <dbReference type="ARBA" id="ARBA00017267"/>
    </source>
</evidence>
<dbReference type="PANTHER" id="PTHR43654:SF1">
    <property type="entry name" value="ISOPENTENYL PHOSPHATE KINASE"/>
    <property type="match status" value="1"/>
</dbReference>
<gene>
    <name evidence="14" type="primary">argB_2</name>
    <name evidence="14" type="ORF">MBFIL_11060</name>
</gene>
<dbReference type="PATRIC" id="fig|55758.3.peg.1271"/>
<dbReference type="EMBL" id="LWMT01000227">
    <property type="protein sequence ID" value="KZX12568.1"/>
    <property type="molecule type" value="Genomic_DNA"/>
</dbReference>
<keyword evidence="15" id="KW-1185">Reference proteome</keyword>
<dbReference type="STRING" id="55758.MBFIL_11060"/>